<feature type="domain" description="Halobacterial output" evidence="1">
    <location>
        <begin position="24"/>
        <end position="93"/>
    </location>
</feature>
<dbReference type="RefSeq" id="WP_232572542.1">
    <property type="nucleotide sequence ID" value="NZ_CP089466.1"/>
</dbReference>
<dbReference type="AlphaFoldDB" id="A0ABD5NBA8"/>
<gene>
    <name evidence="2" type="ORF">ACFOKC_01105</name>
</gene>
<dbReference type="InterPro" id="IPR040624">
    <property type="entry name" value="HalOD1"/>
</dbReference>
<comment type="caution">
    <text evidence="2">The sequence shown here is derived from an EMBL/GenBank/DDBJ whole genome shotgun (WGS) entry which is preliminary data.</text>
</comment>
<organism evidence="2 3">
    <name type="scientific">Halobacterium litoreum</name>
    <dbReference type="NCBI Taxonomy" id="2039234"/>
    <lineage>
        <taxon>Archaea</taxon>
        <taxon>Methanobacteriati</taxon>
        <taxon>Methanobacteriota</taxon>
        <taxon>Stenosarchaea group</taxon>
        <taxon>Halobacteria</taxon>
        <taxon>Halobacteriales</taxon>
        <taxon>Halobacteriaceae</taxon>
        <taxon>Halobacterium</taxon>
    </lineage>
</organism>
<reference evidence="2 3" key="1">
    <citation type="journal article" date="2019" name="Int. J. Syst. Evol. Microbiol.">
        <title>The Global Catalogue of Microorganisms (GCM) 10K type strain sequencing project: providing services to taxonomists for standard genome sequencing and annotation.</title>
        <authorList>
            <consortium name="The Broad Institute Genomics Platform"/>
            <consortium name="The Broad Institute Genome Sequencing Center for Infectious Disease"/>
            <person name="Wu L."/>
            <person name="Ma J."/>
        </authorList>
    </citation>
    <scope>NUCLEOTIDE SEQUENCE [LARGE SCALE GENOMIC DNA]</scope>
    <source>
        <strain evidence="2 3">CGMCC 1.12562</strain>
    </source>
</reference>
<sequence>MVRDRGTDDATVERFVTERAFGDNRTPTEAVVDAISDATGQAPTDVGPLSAVLDPDALDAILGPDGPTPTARISFTVDSCAVTAHADGRIVVLPQGGENA</sequence>
<accession>A0ABD5NBA8</accession>
<evidence type="ECO:0000313" key="3">
    <source>
        <dbReference type="Proteomes" id="UP001595660"/>
    </source>
</evidence>
<dbReference type="Proteomes" id="UP001595660">
    <property type="component" value="Unassembled WGS sequence"/>
</dbReference>
<evidence type="ECO:0000313" key="2">
    <source>
        <dbReference type="EMBL" id="MFC3476314.1"/>
    </source>
</evidence>
<evidence type="ECO:0000259" key="1">
    <source>
        <dbReference type="Pfam" id="PF18545"/>
    </source>
</evidence>
<name>A0ABD5NBA8_9EURY</name>
<proteinExistence type="predicted"/>
<protein>
    <submittedName>
        <fullName evidence="2">HalOD1 output domain-containing protein</fullName>
    </submittedName>
</protein>
<dbReference type="EMBL" id="JBHRWN010000002">
    <property type="protein sequence ID" value="MFC3476314.1"/>
    <property type="molecule type" value="Genomic_DNA"/>
</dbReference>
<dbReference type="GeneID" id="69117777"/>
<keyword evidence="3" id="KW-1185">Reference proteome</keyword>
<dbReference type="Pfam" id="PF18545">
    <property type="entry name" value="HalOD1"/>
    <property type="match status" value="1"/>
</dbReference>